<dbReference type="InterPro" id="IPR011051">
    <property type="entry name" value="RmlC_Cupin_sf"/>
</dbReference>
<name>A0A399D5J9_9BACT</name>
<feature type="domain" description="(S)-ureidoglycine aminohydrolase cupin" evidence="1">
    <location>
        <begin position="14"/>
        <end position="85"/>
    </location>
</feature>
<dbReference type="PANTHER" id="PTHR33271">
    <property type="entry name" value="OS04G0445200 PROTEIN"/>
    <property type="match status" value="1"/>
</dbReference>
<evidence type="ECO:0000313" key="3">
    <source>
        <dbReference type="Proteomes" id="UP000266441"/>
    </source>
</evidence>
<protein>
    <submittedName>
        <fullName evidence="2">DUF861 domain-containing protein</fullName>
    </submittedName>
</protein>
<gene>
    <name evidence="2" type="ORF">D1164_03640</name>
</gene>
<dbReference type="InterPro" id="IPR008579">
    <property type="entry name" value="UGlyAH_Cupin_dom"/>
</dbReference>
<dbReference type="InterPro" id="IPR014710">
    <property type="entry name" value="RmlC-like_jellyroll"/>
</dbReference>
<organism evidence="2 3">
    <name type="scientific">Mariniphaga sediminis</name>
    <dbReference type="NCBI Taxonomy" id="1628158"/>
    <lineage>
        <taxon>Bacteria</taxon>
        <taxon>Pseudomonadati</taxon>
        <taxon>Bacteroidota</taxon>
        <taxon>Bacteroidia</taxon>
        <taxon>Marinilabiliales</taxon>
        <taxon>Prolixibacteraceae</taxon>
        <taxon>Mariniphaga</taxon>
    </lineage>
</organism>
<comment type="caution">
    <text evidence="2">The sequence shown here is derived from an EMBL/GenBank/DDBJ whole genome shotgun (WGS) entry which is preliminary data.</text>
</comment>
<dbReference type="CDD" id="cd02227">
    <property type="entry name" value="cupin_TM1112-like"/>
    <property type="match status" value="1"/>
</dbReference>
<dbReference type="PANTHER" id="PTHR33271:SF22">
    <property type="entry name" value="OS04G0445200 PROTEIN"/>
    <property type="match status" value="1"/>
</dbReference>
<dbReference type="Proteomes" id="UP000266441">
    <property type="component" value="Unassembled WGS sequence"/>
</dbReference>
<reference evidence="2 3" key="1">
    <citation type="journal article" date="2015" name="Int. J. Syst. Evol. Microbiol.">
        <title>Mariniphaga sediminis sp. nov., isolated from coastal sediment.</title>
        <authorList>
            <person name="Wang F.Q."/>
            <person name="Shen Q.Y."/>
            <person name="Chen G.J."/>
            <person name="Du Z.J."/>
        </authorList>
    </citation>
    <scope>NUCLEOTIDE SEQUENCE [LARGE SCALE GENOMIC DNA]</scope>
    <source>
        <strain evidence="2 3">SY21</strain>
    </source>
</reference>
<dbReference type="RefSeq" id="WP_119348576.1">
    <property type="nucleotide sequence ID" value="NZ_JBFHKJ010000334.1"/>
</dbReference>
<dbReference type="Gene3D" id="2.60.120.10">
    <property type="entry name" value="Jelly Rolls"/>
    <property type="match status" value="1"/>
</dbReference>
<dbReference type="EMBL" id="QWET01000002">
    <property type="protein sequence ID" value="RIH66703.1"/>
    <property type="molecule type" value="Genomic_DNA"/>
</dbReference>
<keyword evidence="3" id="KW-1185">Reference proteome</keyword>
<dbReference type="AlphaFoldDB" id="A0A399D5J9"/>
<evidence type="ECO:0000259" key="1">
    <source>
        <dbReference type="Pfam" id="PF05899"/>
    </source>
</evidence>
<evidence type="ECO:0000313" key="2">
    <source>
        <dbReference type="EMBL" id="RIH66703.1"/>
    </source>
</evidence>
<dbReference type="SUPFAM" id="SSF51182">
    <property type="entry name" value="RmlC-like cupins"/>
    <property type="match status" value="1"/>
</dbReference>
<accession>A0A399D5J9</accession>
<proteinExistence type="predicted"/>
<dbReference type="Pfam" id="PF05899">
    <property type="entry name" value="Cupin_3"/>
    <property type="match status" value="1"/>
</dbReference>
<sequence>MRIEIEQPDQEELEEAGVFSWPVWEHDEDKFDWYYDKTEHCYIVEGEATVVSEFDSVTIKPGDYVIFPAGLECVWDIHSAIRKHYSFE</sequence>
<dbReference type="OrthoDB" id="9799053at2"/>